<dbReference type="RefSeq" id="WP_151865554.1">
    <property type="nucleotide sequence ID" value="NZ_WBZB01000016.1"/>
</dbReference>
<dbReference type="Proteomes" id="UP000465601">
    <property type="component" value="Unassembled WGS sequence"/>
</dbReference>
<evidence type="ECO:0000313" key="8">
    <source>
        <dbReference type="EMBL" id="KAB3530742.1"/>
    </source>
</evidence>
<dbReference type="Gene3D" id="3.30.390.60">
    <property type="entry name" value="Heat-inducible transcription repressor hrca homolog, domain 3"/>
    <property type="match status" value="1"/>
</dbReference>
<dbReference type="EMBL" id="WBZB01000016">
    <property type="protein sequence ID" value="KAB3530742.1"/>
    <property type="molecule type" value="Genomic_DNA"/>
</dbReference>
<accession>A0A833M7L8</accession>
<comment type="function">
    <text evidence="5 6">Negative regulator of class I heat shock genes (grpE-dnaK-dnaJ and groELS operons). Prevents heat-shock induction of these operons.</text>
</comment>
<dbReference type="AlphaFoldDB" id="A0A833M7L8"/>
<dbReference type="PANTHER" id="PTHR34824">
    <property type="entry name" value="HEAT-INDUCIBLE TRANSCRIPTION REPRESSOR HRCA"/>
    <property type="match status" value="1"/>
</dbReference>
<comment type="similarity">
    <text evidence="6">Belongs to the HrcA family.</text>
</comment>
<reference evidence="8 9" key="1">
    <citation type="submission" date="2019-10" db="EMBL/GenBank/DDBJ databases">
        <title>Alkaliphilus serpentinus sp. nov. and Alkaliphilus pronyensis sp. nov., two novel anaerobic alkaliphilic species isolated from the serpentinized-hosted hydrothermal field of the Prony Bay (New Caledonia).</title>
        <authorList>
            <person name="Postec A."/>
        </authorList>
    </citation>
    <scope>NUCLEOTIDE SEQUENCE [LARGE SCALE GENOMIC DNA]</scope>
    <source>
        <strain evidence="8 9">LacT</strain>
    </source>
</reference>
<evidence type="ECO:0000256" key="5">
    <source>
        <dbReference type="ARBA" id="ARBA00055319"/>
    </source>
</evidence>
<dbReference type="FunFam" id="1.10.10.10:FF:000049">
    <property type="entry name" value="Heat-inducible transcription repressor HrcA"/>
    <property type="match status" value="1"/>
</dbReference>
<dbReference type="HAMAP" id="MF_00081">
    <property type="entry name" value="HrcA"/>
    <property type="match status" value="1"/>
</dbReference>
<dbReference type="PANTHER" id="PTHR34824:SF1">
    <property type="entry name" value="HEAT-INDUCIBLE TRANSCRIPTION REPRESSOR HRCA"/>
    <property type="match status" value="1"/>
</dbReference>
<gene>
    <name evidence="6 8" type="primary">hrcA</name>
    <name evidence="8" type="ORF">F8153_06430</name>
</gene>
<dbReference type="Pfam" id="PF01628">
    <property type="entry name" value="HrcA"/>
    <property type="match status" value="1"/>
</dbReference>
<name>A0A833M7L8_9FIRM</name>
<evidence type="ECO:0000313" key="9">
    <source>
        <dbReference type="Proteomes" id="UP000465601"/>
    </source>
</evidence>
<dbReference type="OrthoDB" id="9783139at2"/>
<keyword evidence="3 6" id="KW-0346">Stress response</keyword>
<evidence type="ECO:0000256" key="3">
    <source>
        <dbReference type="ARBA" id="ARBA00023016"/>
    </source>
</evidence>
<evidence type="ECO:0000256" key="1">
    <source>
        <dbReference type="ARBA" id="ARBA00022491"/>
    </source>
</evidence>
<dbReference type="Gene3D" id="3.30.450.40">
    <property type="match status" value="1"/>
</dbReference>
<dbReference type="GO" id="GO:0045892">
    <property type="term" value="P:negative regulation of DNA-templated transcription"/>
    <property type="evidence" value="ECO:0007669"/>
    <property type="project" value="UniProtKB-UniRule"/>
</dbReference>
<evidence type="ECO:0000256" key="2">
    <source>
        <dbReference type="ARBA" id="ARBA00023015"/>
    </source>
</evidence>
<sequence length="342" mass="38667">MELNERKLKILQAIIKDYIYTAEPVGSRTITKRYNLGVSPATIRNEMADLEELGYLMQPHTSAGRIPSDKAYRLYVDTLMEIKKIAEVQRDYIKANILRQFGELEQLLQYSSRVLAELTNYTTLALTPQLKGSRLKQLQLVPINNENLVAIIITDTGVVKKPLLRIKGGFDEEVIYNVSKVLNDKLAGSTLKDIEHKMSNDMDKEIFQFNNIINRVMPELFKTLEDINDFDLFLNGATNIFNFPEYSDIFKAKSFLTMLEEKQLLRSLIASSGGEGMVVSIGSENTCQEAKDCSLVTATFKLNGAPVGWLSLIGPTRMDYSNVISVMGQISKQINQLLKDEY</sequence>
<dbReference type="InterPro" id="IPR036388">
    <property type="entry name" value="WH-like_DNA-bd_sf"/>
</dbReference>
<keyword evidence="4 6" id="KW-0804">Transcription</keyword>
<dbReference type="InterPro" id="IPR036390">
    <property type="entry name" value="WH_DNA-bd_sf"/>
</dbReference>
<keyword evidence="9" id="KW-1185">Reference proteome</keyword>
<keyword evidence="1 6" id="KW-0678">Repressor</keyword>
<dbReference type="InterPro" id="IPR002571">
    <property type="entry name" value="HrcA"/>
</dbReference>
<feature type="domain" description="Heat-inducible transcription repressor HrcA C-terminal" evidence="7">
    <location>
        <begin position="105"/>
        <end position="324"/>
    </location>
</feature>
<dbReference type="InterPro" id="IPR029016">
    <property type="entry name" value="GAF-like_dom_sf"/>
</dbReference>
<evidence type="ECO:0000256" key="4">
    <source>
        <dbReference type="ARBA" id="ARBA00023163"/>
    </source>
</evidence>
<dbReference type="SUPFAM" id="SSF55781">
    <property type="entry name" value="GAF domain-like"/>
    <property type="match status" value="1"/>
</dbReference>
<comment type="caution">
    <text evidence="8">The sequence shown here is derived from an EMBL/GenBank/DDBJ whole genome shotgun (WGS) entry which is preliminary data.</text>
</comment>
<dbReference type="InterPro" id="IPR023120">
    <property type="entry name" value="WHTH_transcript_rep_HrcA_IDD"/>
</dbReference>
<dbReference type="InterPro" id="IPR021153">
    <property type="entry name" value="HrcA_C"/>
</dbReference>
<dbReference type="GO" id="GO:0003677">
    <property type="term" value="F:DNA binding"/>
    <property type="evidence" value="ECO:0007669"/>
    <property type="project" value="InterPro"/>
</dbReference>
<dbReference type="Gene3D" id="1.10.10.10">
    <property type="entry name" value="Winged helix-like DNA-binding domain superfamily/Winged helix DNA-binding domain"/>
    <property type="match status" value="1"/>
</dbReference>
<protein>
    <recommendedName>
        <fullName evidence="6">Heat-inducible transcription repressor HrcA</fullName>
    </recommendedName>
</protein>
<evidence type="ECO:0000256" key="6">
    <source>
        <dbReference type="HAMAP-Rule" id="MF_00081"/>
    </source>
</evidence>
<keyword evidence="2 6" id="KW-0805">Transcription regulation</keyword>
<proteinExistence type="inferred from homology"/>
<dbReference type="SUPFAM" id="SSF46785">
    <property type="entry name" value="Winged helix' DNA-binding domain"/>
    <property type="match status" value="1"/>
</dbReference>
<evidence type="ECO:0000259" key="7">
    <source>
        <dbReference type="Pfam" id="PF01628"/>
    </source>
</evidence>
<dbReference type="PIRSF" id="PIRSF005485">
    <property type="entry name" value="HrcA"/>
    <property type="match status" value="1"/>
</dbReference>
<dbReference type="NCBIfam" id="TIGR00331">
    <property type="entry name" value="hrcA"/>
    <property type="match status" value="1"/>
</dbReference>
<organism evidence="8 9">
    <name type="scientific">Alkaliphilus serpentinus</name>
    <dbReference type="NCBI Taxonomy" id="1482731"/>
    <lineage>
        <taxon>Bacteria</taxon>
        <taxon>Bacillati</taxon>
        <taxon>Bacillota</taxon>
        <taxon>Clostridia</taxon>
        <taxon>Peptostreptococcales</taxon>
        <taxon>Natronincolaceae</taxon>
        <taxon>Alkaliphilus</taxon>
    </lineage>
</organism>